<dbReference type="Pfam" id="PF10536">
    <property type="entry name" value="PMD"/>
    <property type="match status" value="1"/>
</dbReference>
<evidence type="ECO:0000313" key="3">
    <source>
        <dbReference type="Proteomes" id="UP000289738"/>
    </source>
</evidence>
<keyword evidence="3" id="KW-1185">Reference proteome</keyword>
<dbReference type="AlphaFoldDB" id="A0A444XGX8"/>
<organism evidence="2 3">
    <name type="scientific">Arachis hypogaea</name>
    <name type="common">Peanut</name>
    <dbReference type="NCBI Taxonomy" id="3818"/>
    <lineage>
        <taxon>Eukaryota</taxon>
        <taxon>Viridiplantae</taxon>
        <taxon>Streptophyta</taxon>
        <taxon>Embryophyta</taxon>
        <taxon>Tracheophyta</taxon>
        <taxon>Spermatophyta</taxon>
        <taxon>Magnoliopsida</taxon>
        <taxon>eudicotyledons</taxon>
        <taxon>Gunneridae</taxon>
        <taxon>Pentapetalae</taxon>
        <taxon>rosids</taxon>
        <taxon>fabids</taxon>
        <taxon>Fabales</taxon>
        <taxon>Fabaceae</taxon>
        <taxon>Papilionoideae</taxon>
        <taxon>50 kb inversion clade</taxon>
        <taxon>dalbergioids sensu lato</taxon>
        <taxon>Dalbergieae</taxon>
        <taxon>Pterocarpus clade</taxon>
        <taxon>Arachis</taxon>
    </lineage>
</organism>
<evidence type="ECO:0000259" key="1">
    <source>
        <dbReference type="Pfam" id="PF10536"/>
    </source>
</evidence>
<dbReference type="InterPro" id="IPR019557">
    <property type="entry name" value="AminoTfrase-like_pln_mobile"/>
</dbReference>
<dbReference type="PANTHER" id="PTHR46033:SF8">
    <property type="entry name" value="PROTEIN MAINTENANCE OF MERISTEMS-LIKE"/>
    <property type="match status" value="1"/>
</dbReference>
<dbReference type="GO" id="GO:0010073">
    <property type="term" value="P:meristem maintenance"/>
    <property type="evidence" value="ECO:0007669"/>
    <property type="project" value="InterPro"/>
</dbReference>
<protein>
    <recommendedName>
        <fullName evidence="1">Aminotransferase-like plant mobile domain-containing protein</fullName>
    </recommendedName>
</protein>
<dbReference type="Proteomes" id="UP000289738">
    <property type="component" value="Chromosome B09"/>
</dbReference>
<accession>A0A444XGX8</accession>
<dbReference type="InterPro" id="IPR044824">
    <property type="entry name" value="MAIN-like"/>
</dbReference>
<dbReference type="EMBL" id="SDMP01000019">
    <property type="protein sequence ID" value="RYQ89038.1"/>
    <property type="molecule type" value="Genomic_DNA"/>
</dbReference>
<reference evidence="2 3" key="1">
    <citation type="submission" date="2019-01" db="EMBL/GenBank/DDBJ databases">
        <title>Sequencing of cultivated peanut Arachis hypogaea provides insights into genome evolution and oil improvement.</title>
        <authorList>
            <person name="Chen X."/>
        </authorList>
    </citation>
    <scope>NUCLEOTIDE SEQUENCE [LARGE SCALE GENOMIC DNA]</scope>
    <source>
        <strain evidence="3">cv. Fuhuasheng</strain>
        <tissue evidence="2">Leaves</tissue>
    </source>
</reference>
<dbReference type="STRING" id="3818.A0A444XGX8"/>
<feature type="domain" description="Aminotransferase-like plant mobile" evidence="1">
    <location>
        <begin position="2"/>
        <end position="159"/>
    </location>
</feature>
<sequence length="172" mass="19558">MTLEDVALILGLPTNGLPVTGVTMSSHEALEAECLHHFRVAPRKSDCRGSCIKLTWLRNLKERLQCVDEDSIQRYVKCHIMLLFGMILFADKSGAAVHWKFLPLLRDFSSIGQYSWGSACLAHLYRSLCRTSRFDCKEIDGPLTLLLAWAWLRLPHLVPVPKELHSFLLANR</sequence>
<name>A0A444XGX8_ARAHY</name>
<comment type="caution">
    <text evidence="2">The sequence shown here is derived from an EMBL/GenBank/DDBJ whole genome shotgun (WGS) entry which is preliminary data.</text>
</comment>
<gene>
    <name evidence="2" type="ORF">Ahy_B09g095893</name>
</gene>
<proteinExistence type="predicted"/>
<dbReference type="PANTHER" id="PTHR46033">
    <property type="entry name" value="PROTEIN MAIN-LIKE 2"/>
    <property type="match status" value="1"/>
</dbReference>
<evidence type="ECO:0000313" key="2">
    <source>
        <dbReference type="EMBL" id="RYQ89038.1"/>
    </source>
</evidence>